<dbReference type="Proteomes" id="UP000094527">
    <property type="component" value="Unassembled WGS sequence"/>
</dbReference>
<name>A0A1D2NJF0_ORCCI</name>
<keyword evidence="4" id="KW-1185">Reference proteome</keyword>
<evidence type="ECO:0000313" key="3">
    <source>
        <dbReference type="EMBL" id="ODN05408.1"/>
    </source>
</evidence>
<organism evidence="3 4">
    <name type="scientific">Orchesella cincta</name>
    <name type="common">Springtail</name>
    <name type="synonym">Podura cincta</name>
    <dbReference type="NCBI Taxonomy" id="48709"/>
    <lineage>
        <taxon>Eukaryota</taxon>
        <taxon>Metazoa</taxon>
        <taxon>Ecdysozoa</taxon>
        <taxon>Arthropoda</taxon>
        <taxon>Hexapoda</taxon>
        <taxon>Collembola</taxon>
        <taxon>Entomobryomorpha</taxon>
        <taxon>Entomobryoidea</taxon>
        <taxon>Orchesellidae</taxon>
        <taxon>Orchesellinae</taxon>
        <taxon>Orchesella</taxon>
    </lineage>
</organism>
<feature type="compositionally biased region" description="Acidic residues" evidence="1">
    <location>
        <begin position="86"/>
        <end position="123"/>
    </location>
</feature>
<dbReference type="PROSITE" id="PS51257">
    <property type="entry name" value="PROKAR_LIPOPROTEIN"/>
    <property type="match status" value="1"/>
</dbReference>
<feature type="chain" id="PRO_5008905654" evidence="2">
    <location>
        <begin position="21"/>
        <end position="123"/>
    </location>
</feature>
<dbReference type="AlphaFoldDB" id="A0A1D2NJF0"/>
<gene>
    <name evidence="3" type="ORF">Ocin01_01251</name>
</gene>
<feature type="signal peptide" evidence="2">
    <location>
        <begin position="1"/>
        <end position="20"/>
    </location>
</feature>
<keyword evidence="2" id="KW-0732">Signal</keyword>
<dbReference type="EMBL" id="LJIJ01000023">
    <property type="protein sequence ID" value="ODN05408.1"/>
    <property type="molecule type" value="Genomic_DNA"/>
</dbReference>
<feature type="region of interest" description="Disordered" evidence="1">
    <location>
        <begin position="69"/>
        <end position="123"/>
    </location>
</feature>
<protein>
    <submittedName>
        <fullName evidence="3">Uncharacterized protein</fullName>
    </submittedName>
</protein>
<sequence length="123" mass="12640">MVRFIASAVLLATLACSSLAFPHNHDKGTDGGSAPLVMLPPTGGEAGDSKFFFFPFNFWNGFKPLPWIPLPGIALPTTQPPAGNEDGGDDNGDDAGDEDGGDDAGDEDGGDDAGDEDGDAEEE</sequence>
<proteinExistence type="predicted"/>
<evidence type="ECO:0000256" key="2">
    <source>
        <dbReference type="SAM" id="SignalP"/>
    </source>
</evidence>
<evidence type="ECO:0000256" key="1">
    <source>
        <dbReference type="SAM" id="MobiDB-lite"/>
    </source>
</evidence>
<reference evidence="3 4" key="1">
    <citation type="journal article" date="2016" name="Genome Biol. Evol.">
        <title>Gene Family Evolution Reflects Adaptation to Soil Environmental Stressors in the Genome of the Collembolan Orchesella cincta.</title>
        <authorList>
            <person name="Faddeeva-Vakhrusheva A."/>
            <person name="Derks M.F."/>
            <person name="Anvar S.Y."/>
            <person name="Agamennone V."/>
            <person name="Suring W."/>
            <person name="Smit S."/>
            <person name="van Straalen N.M."/>
            <person name="Roelofs D."/>
        </authorList>
    </citation>
    <scope>NUCLEOTIDE SEQUENCE [LARGE SCALE GENOMIC DNA]</scope>
    <source>
        <tissue evidence="3">Mixed pool</tissue>
    </source>
</reference>
<evidence type="ECO:0000313" key="4">
    <source>
        <dbReference type="Proteomes" id="UP000094527"/>
    </source>
</evidence>
<comment type="caution">
    <text evidence="3">The sequence shown here is derived from an EMBL/GenBank/DDBJ whole genome shotgun (WGS) entry which is preliminary data.</text>
</comment>
<accession>A0A1D2NJF0</accession>